<reference evidence="5" key="3">
    <citation type="submission" date="2022-12" db="EMBL/GenBank/DDBJ databases">
        <authorList>
            <person name="Sun Q."/>
            <person name="Kim S."/>
        </authorList>
    </citation>
    <scope>NUCLEOTIDE SEQUENCE</scope>
    <source>
        <strain evidence="5">KCTC 12343</strain>
    </source>
</reference>
<feature type="compositionally biased region" description="Low complexity" evidence="1">
    <location>
        <begin position="45"/>
        <end position="64"/>
    </location>
</feature>
<dbReference type="Proteomes" id="UP000292307">
    <property type="component" value="Chromosome"/>
</dbReference>
<feature type="domain" description="Tim44-like" evidence="4">
    <location>
        <begin position="187"/>
        <end position="317"/>
    </location>
</feature>
<feature type="region of interest" description="Disordered" evidence="1">
    <location>
        <begin position="26"/>
        <end position="76"/>
    </location>
</feature>
<name>A0A411X4Y7_9BURK</name>
<protein>
    <submittedName>
        <fullName evidence="5">Membrane protein</fullName>
    </submittedName>
    <submittedName>
        <fullName evidence="6">Tim44 domain-containing protein</fullName>
    </submittedName>
</protein>
<dbReference type="SUPFAM" id="SSF54427">
    <property type="entry name" value="NTF2-like"/>
    <property type="match status" value="1"/>
</dbReference>
<evidence type="ECO:0000313" key="6">
    <source>
        <dbReference type="EMBL" id="QBI03915.1"/>
    </source>
</evidence>
<accession>A0A411X4Y7</accession>
<dbReference type="PANTHER" id="PTHR41542">
    <property type="entry name" value="BLL5807 PROTEIN"/>
    <property type="match status" value="1"/>
</dbReference>
<dbReference type="SMART" id="SM00978">
    <property type="entry name" value="Tim44"/>
    <property type="match status" value="1"/>
</dbReference>
<evidence type="ECO:0000313" key="7">
    <source>
        <dbReference type="Proteomes" id="UP000292307"/>
    </source>
</evidence>
<evidence type="ECO:0000313" key="8">
    <source>
        <dbReference type="Proteomes" id="UP000628442"/>
    </source>
</evidence>
<feature type="signal peptide" evidence="3">
    <location>
        <begin position="1"/>
        <end position="24"/>
    </location>
</feature>
<gene>
    <name evidence="6" type="ORF">EYF70_26200</name>
    <name evidence="5" type="ORF">GCM10007387_00740</name>
</gene>
<dbReference type="InterPro" id="IPR007379">
    <property type="entry name" value="Tim44-like_dom"/>
</dbReference>
<reference evidence="6 7" key="2">
    <citation type="submission" date="2019-02" db="EMBL/GenBank/DDBJ databases">
        <title>Draft Genome Sequences of Six Type Strains of the Genus Massilia.</title>
        <authorList>
            <person name="Miess H."/>
            <person name="Frediansyhah A."/>
            <person name="Gross H."/>
        </authorList>
    </citation>
    <scope>NUCLEOTIDE SEQUENCE [LARGE SCALE GENOMIC DNA]</scope>
    <source>
        <strain evidence="6 7">DSM 17472</strain>
    </source>
</reference>
<organism evidence="5 8">
    <name type="scientific">Pseudoduganella albidiflava</name>
    <dbReference type="NCBI Taxonomy" id="321983"/>
    <lineage>
        <taxon>Bacteria</taxon>
        <taxon>Pseudomonadati</taxon>
        <taxon>Pseudomonadota</taxon>
        <taxon>Betaproteobacteria</taxon>
        <taxon>Burkholderiales</taxon>
        <taxon>Oxalobacteraceae</taxon>
        <taxon>Telluria group</taxon>
        <taxon>Pseudoduganella</taxon>
    </lineage>
</organism>
<feature type="transmembrane region" description="Helical" evidence="2">
    <location>
        <begin position="82"/>
        <end position="102"/>
    </location>
</feature>
<evidence type="ECO:0000259" key="4">
    <source>
        <dbReference type="SMART" id="SM00978"/>
    </source>
</evidence>
<reference evidence="5" key="1">
    <citation type="journal article" date="2014" name="Int. J. Syst. Evol. Microbiol.">
        <title>Complete genome sequence of Corynebacterium casei LMG S-19264T (=DSM 44701T), isolated from a smear-ripened cheese.</title>
        <authorList>
            <consortium name="US DOE Joint Genome Institute (JGI-PGF)"/>
            <person name="Walter F."/>
            <person name="Albersmeier A."/>
            <person name="Kalinowski J."/>
            <person name="Ruckert C."/>
        </authorList>
    </citation>
    <scope>NUCLEOTIDE SEQUENCE</scope>
    <source>
        <strain evidence="5">KCTC 12343</strain>
    </source>
</reference>
<evidence type="ECO:0000256" key="2">
    <source>
        <dbReference type="SAM" id="Phobius"/>
    </source>
</evidence>
<dbReference type="PANTHER" id="PTHR41542:SF1">
    <property type="entry name" value="BLL5807 PROTEIN"/>
    <property type="match status" value="1"/>
</dbReference>
<evidence type="ECO:0000256" key="3">
    <source>
        <dbReference type="SAM" id="SignalP"/>
    </source>
</evidence>
<keyword evidence="2" id="KW-1133">Transmembrane helix</keyword>
<dbReference type="Pfam" id="PF04280">
    <property type="entry name" value="Tim44"/>
    <property type="match status" value="1"/>
</dbReference>
<dbReference type="AlphaFoldDB" id="A0A411X4Y7"/>
<feature type="transmembrane region" description="Helical" evidence="2">
    <location>
        <begin position="109"/>
        <end position="130"/>
    </location>
</feature>
<evidence type="ECO:0000313" key="5">
    <source>
        <dbReference type="EMBL" id="GGY23243.1"/>
    </source>
</evidence>
<sequence>MKLKRLLVGATLALAAISMTAELAARPMGGGKSFGRQSQSVKNMAPRQAQPATPQQQNAARPANQPTPAPAMPAKKPSMWKGILGGALLGLGLGALLSHLGIGGALASAIGTILTFALIAAAIFFIWRLIKGKSQGNRPQPASAYAGGFGGGNGGFGNATPQGGSATPEIGSRLQPSGFDLNKAAPAQAPHQQWGVPADFDQAAFLRHAKSNFIRLQAAWDKSDVNDIREFTTPEVFAELRMQIQERNGKADYTDVVEIEAELLGIENTGTEYVASVQFSGRVKPAPDALPEPLNEVWNLVKPVNGDAGWLLGGIQQVA</sequence>
<dbReference type="EMBL" id="BMWV01000001">
    <property type="protein sequence ID" value="GGY23243.1"/>
    <property type="molecule type" value="Genomic_DNA"/>
</dbReference>
<dbReference type="EMBL" id="CP036401">
    <property type="protein sequence ID" value="QBI03915.1"/>
    <property type="molecule type" value="Genomic_DNA"/>
</dbReference>
<keyword evidence="2" id="KW-0812">Transmembrane</keyword>
<feature type="chain" id="PRO_5043545808" evidence="3">
    <location>
        <begin position="25"/>
        <end position="319"/>
    </location>
</feature>
<dbReference type="InterPro" id="IPR032710">
    <property type="entry name" value="NTF2-like_dom_sf"/>
</dbReference>
<proteinExistence type="predicted"/>
<dbReference type="Gene3D" id="3.10.450.240">
    <property type="match status" value="1"/>
</dbReference>
<evidence type="ECO:0000256" key="1">
    <source>
        <dbReference type="SAM" id="MobiDB-lite"/>
    </source>
</evidence>
<keyword evidence="2" id="KW-0472">Membrane</keyword>
<dbReference type="OrthoDB" id="5297955at2"/>
<keyword evidence="7" id="KW-1185">Reference proteome</keyword>
<dbReference type="Proteomes" id="UP000628442">
    <property type="component" value="Unassembled WGS sequence"/>
</dbReference>
<dbReference type="RefSeq" id="WP_131148005.1">
    <property type="nucleotide sequence ID" value="NZ_BMWV01000001.1"/>
</dbReference>
<keyword evidence="3" id="KW-0732">Signal</keyword>